<evidence type="ECO:0000313" key="1">
    <source>
        <dbReference type="EMBL" id="GGI84721.1"/>
    </source>
</evidence>
<organism evidence="1 2">
    <name type="scientific">Saccharopolyspora thermophila</name>
    <dbReference type="NCBI Taxonomy" id="89367"/>
    <lineage>
        <taxon>Bacteria</taxon>
        <taxon>Bacillati</taxon>
        <taxon>Actinomycetota</taxon>
        <taxon>Actinomycetes</taxon>
        <taxon>Pseudonocardiales</taxon>
        <taxon>Pseudonocardiaceae</taxon>
        <taxon>Saccharopolyspora</taxon>
    </lineage>
</organism>
<dbReference type="AlphaFoldDB" id="A0A917NB54"/>
<reference evidence="1 2" key="1">
    <citation type="journal article" date="2014" name="Int. J. Syst. Evol. Microbiol.">
        <title>Complete genome sequence of Corynebacterium casei LMG S-19264T (=DSM 44701T), isolated from a smear-ripened cheese.</title>
        <authorList>
            <consortium name="US DOE Joint Genome Institute (JGI-PGF)"/>
            <person name="Walter F."/>
            <person name="Albersmeier A."/>
            <person name="Kalinowski J."/>
            <person name="Ruckert C."/>
        </authorList>
    </citation>
    <scope>NUCLEOTIDE SEQUENCE [LARGE SCALE GENOMIC DNA]</scope>
    <source>
        <strain evidence="1 2">CGMCC 4.7206</strain>
    </source>
</reference>
<dbReference type="Proteomes" id="UP000597989">
    <property type="component" value="Unassembled WGS sequence"/>
</dbReference>
<protein>
    <submittedName>
        <fullName evidence="1">Uncharacterized protein</fullName>
    </submittedName>
</protein>
<evidence type="ECO:0000313" key="2">
    <source>
        <dbReference type="Proteomes" id="UP000597989"/>
    </source>
</evidence>
<dbReference type="EMBL" id="BMMT01000006">
    <property type="protein sequence ID" value="GGI84721.1"/>
    <property type="molecule type" value="Genomic_DNA"/>
</dbReference>
<gene>
    <name evidence="1" type="ORF">GCM10011581_22310</name>
</gene>
<name>A0A917NB54_9PSEU</name>
<sequence length="56" mass="5345">MGDTVADVLTAAFGDVAPAGGGATTVGDIADSSKVGARHAHACRNEVPKLAAVPGA</sequence>
<accession>A0A917NB54</accession>
<proteinExistence type="predicted"/>
<comment type="caution">
    <text evidence="1">The sequence shown here is derived from an EMBL/GenBank/DDBJ whole genome shotgun (WGS) entry which is preliminary data.</text>
</comment>